<evidence type="ECO:0000313" key="3">
    <source>
        <dbReference type="EMBL" id="QVV89751.1"/>
    </source>
</evidence>
<keyword evidence="2" id="KW-1133">Transmembrane helix</keyword>
<keyword evidence="4" id="KW-1185">Reference proteome</keyword>
<keyword evidence="2" id="KW-0812">Transmembrane</keyword>
<feature type="region of interest" description="Disordered" evidence="1">
    <location>
        <begin position="234"/>
        <end position="257"/>
    </location>
</feature>
<keyword evidence="2" id="KW-0472">Membrane</keyword>
<name>A0A8E7B3L9_9EURY</name>
<dbReference type="Proteomes" id="UP000680656">
    <property type="component" value="Chromosome"/>
</dbReference>
<organism evidence="3 4">
    <name type="scientific">Methanospirillum purgamenti</name>
    <dbReference type="NCBI Taxonomy" id="2834276"/>
    <lineage>
        <taxon>Archaea</taxon>
        <taxon>Methanobacteriati</taxon>
        <taxon>Methanobacteriota</taxon>
        <taxon>Stenosarchaea group</taxon>
        <taxon>Methanomicrobia</taxon>
        <taxon>Methanomicrobiales</taxon>
        <taxon>Methanospirillaceae</taxon>
        <taxon>Methanospirillum</taxon>
    </lineage>
</organism>
<accession>A0A8E7B3L9</accession>
<dbReference type="GeneID" id="65096395"/>
<evidence type="ECO:0000313" key="4">
    <source>
        <dbReference type="Proteomes" id="UP000680656"/>
    </source>
</evidence>
<reference evidence="3 4" key="1">
    <citation type="submission" date="2021-05" db="EMBL/GenBank/DDBJ databases">
        <title>A novel Methanospirillum isolate from a pyrite-forming mixed culture.</title>
        <authorList>
            <person name="Bunk B."/>
            <person name="Sproer C."/>
            <person name="Spring S."/>
            <person name="Pester M."/>
        </authorList>
    </citation>
    <scope>NUCLEOTIDE SEQUENCE [LARGE SCALE GENOMIC DNA]</scope>
    <source>
        <strain evidence="3 4">J.3.6.1-F.2.7.3</strain>
    </source>
</reference>
<gene>
    <name evidence="3" type="ORF">KHC33_04385</name>
</gene>
<feature type="transmembrane region" description="Helical" evidence="2">
    <location>
        <begin position="266"/>
        <end position="283"/>
    </location>
</feature>
<evidence type="ECO:0000256" key="2">
    <source>
        <dbReference type="SAM" id="Phobius"/>
    </source>
</evidence>
<dbReference type="EMBL" id="CP075546">
    <property type="protein sequence ID" value="QVV89751.1"/>
    <property type="molecule type" value="Genomic_DNA"/>
</dbReference>
<proteinExistence type="predicted"/>
<dbReference type="AlphaFoldDB" id="A0A8E7B3L9"/>
<dbReference type="RefSeq" id="WP_214420539.1">
    <property type="nucleotide sequence ID" value="NZ_CP075546.1"/>
</dbReference>
<dbReference type="KEGG" id="mrtj:KHC33_04385"/>
<protein>
    <submittedName>
        <fullName evidence="3">Uncharacterized protein</fullName>
    </submittedName>
</protein>
<sequence length="287" mass="31544">MKRYPLFFTITLLMLICIAYPVQAYIITIDAPKTMIKGTPLTVTGSTSFPEDSYFDLVLFYSKYTAGEVARTRVIVDKTQVFRVDFDTRNLEKGQYKVEVHNVVSDNELFVERQLGSSSVVRKIVQITDRSDEITLTSPQSQQIAQALTISGRMRGIGDGVLTVRLFGPDEFMHGPQQVITKKGFADNSGEFSTTIPVPSSGEYQASISDKSGYIGEYTFTVSDPSQSEVTALTTEPTEEPTSAPTPVITPETIITPPSPTPIQSSFPFISLLSAIIGAVFILNKKD</sequence>
<evidence type="ECO:0000256" key="1">
    <source>
        <dbReference type="SAM" id="MobiDB-lite"/>
    </source>
</evidence>